<proteinExistence type="predicted"/>
<sequence>MGAFQQEGNQDLQANNLLQQQQRSPLRCSLGMGEYRPERAWQSEQLLGENYNVMNKLHSIMERLQHQSIVPSQHNRSEDHMSTVGSNWSPHKERSTHISPSVGWYGAFPNYLHQLCESAPLGLHLDEATSKIWEGRFVDVFNLVQPEKESIDKSYRRVGDSNEKLKIIPRTINNWLHGFSVYASVLCEKFPEKGSSLFCYLELIWGAYRTYGGVCWLKYDEQFHQRMAARAYMRWDCQDMNLWLLNMTPNRPVTSLQPGAGTSAGTSVTGNRRGQCWLYNERHCR</sequence>
<evidence type="ECO:0000256" key="1">
    <source>
        <dbReference type="SAM" id="MobiDB-lite"/>
    </source>
</evidence>
<gene>
    <name evidence="2" type="ORF">XELAEV_18035168mg</name>
</gene>
<dbReference type="PANTHER" id="PTHR35558:SF1">
    <property type="entry name" value="ENDONUCLEASE_EXONUCLEASE_PHOSPHATASE DOMAIN-CONTAINING PROTEIN"/>
    <property type="match status" value="1"/>
</dbReference>
<dbReference type="EMBL" id="CM004478">
    <property type="protein sequence ID" value="OCT72197.1"/>
    <property type="molecule type" value="Genomic_DNA"/>
</dbReference>
<protein>
    <submittedName>
        <fullName evidence="2">Uncharacterized protein</fullName>
    </submittedName>
</protein>
<organism evidence="2 3">
    <name type="scientific">Xenopus laevis</name>
    <name type="common">African clawed frog</name>
    <dbReference type="NCBI Taxonomy" id="8355"/>
    <lineage>
        <taxon>Eukaryota</taxon>
        <taxon>Metazoa</taxon>
        <taxon>Chordata</taxon>
        <taxon>Craniata</taxon>
        <taxon>Vertebrata</taxon>
        <taxon>Euteleostomi</taxon>
        <taxon>Amphibia</taxon>
        <taxon>Batrachia</taxon>
        <taxon>Anura</taxon>
        <taxon>Pipoidea</taxon>
        <taxon>Pipidae</taxon>
        <taxon>Xenopodinae</taxon>
        <taxon>Xenopus</taxon>
        <taxon>Xenopus</taxon>
    </lineage>
</organism>
<dbReference type="Proteomes" id="UP000694892">
    <property type="component" value="Chromosome 7L"/>
</dbReference>
<evidence type="ECO:0000313" key="2">
    <source>
        <dbReference type="EMBL" id="OCT72197.1"/>
    </source>
</evidence>
<accession>A0A974HBT6</accession>
<evidence type="ECO:0000313" key="3">
    <source>
        <dbReference type="Proteomes" id="UP000694892"/>
    </source>
</evidence>
<name>A0A974HBT6_XENLA</name>
<reference evidence="3" key="1">
    <citation type="journal article" date="2016" name="Nature">
        <title>Genome evolution in the allotetraploid frog Xenopus laevis.</title>
        <authorList>
            <person name="Session A.M."/>
            <person name="Uno Y."/>
            <person name="Kwon T."/>
            <person name="Chapman J.A."/>
            <person name="Toyoda A."/>
            <person name="Takahashi S."/>
            <person name="Fukui A."/>
            <person name="Hikosaka A."/>
            <person name="Suzuki A."/>
            <person name="Kondo M."/>
            <person name="van Heeringen S.J."/>
            <person name="Quigley I."/>
            <person name="Heinz S."/>
            <person name="Ogino H."/>
            <person name="Ochi H."/>
            <person name="Hellsten U."/>
            <person name="Lyons J.B."/>
            <person name="Simakov O."/>
            <person name="Putnam N."/>
            <person name="Stites J."/>
            <person name="Kuroki Y."/>
            <person name="Tanaka T."/>
            <person name="Michiue T."/>
            <person name="Watanabe M."/>
            <person name="Bogdanovic O."/>
            <person name="Lister R."/>
            <person name="Georgiou G."/>
            <person name="Paranjpe S.S."/>
            <person name="van Kruijsbergen I."/>
            <person name="Shu S."/>
            <person name="Carlson J."/>
            <person name="Kinoshita T."/>
            <person name="Ohta Y."/>
            <person name="Mawaribuchi S."/>
            <person name="Jenkins J."/>
            <person name="Grimwood J."/>
            <person name="Schmutz J."/>
            <person name="Mitros T."/>
            <person name="Mozaffari S.V."/>
            <person name="Suzuki Y."/>
            <person name="Haramoto Y."/>
            <person name="Yamamoto T.S."/>
            <person name="Takagi C."/>
            <person name="Heald R."/>
            <person name="Miller K."/>
            <person name="Haudenschild C."/>
            <person name="Kitzman J."/>
            <person name="Nakayama T."/>
            <person name="Izutsu Y."/>
            <person name="Robert J."/>
            <person name="Fortriede J."/>
            <person name="Burns K."/>
            <person name="Lotay V."/>
            <person name="Karimi K."/>
            <person name="Yasuoka Y."/>
            <person name="Dichmann D.S."/>
            <person name="Flajnik M.F."/>
            <person name="Houston D.W."/>
            <person name="Shendure J."/>
            <person name="DuPasquier L."/>
            <person name="Vize P.D."/>
            <person name="Zorn A.M."/>
            <person name="Ito M."/>
            <person name="Marcotte E.M."/>
            <person name="Wallingford J.B."/>
            <person name="Ito Y."/>
            <person name="Asashima M."/>
            <person name="Ueno N."/>
            <person name="Matsuda Y."/>
            <person name="Veenstra G.J."/>
            <person name="Fujiyama A."/>
            <person name="Harland R.M."/>
            <person name="Taira M."/>
            <person name="Rokhsar D.S."/>
        </authorList>
    </citation>
    <scope>NUCLEOTIDE SEQUENCE [LARGE SCALE GENOMIC DNA]</scope>
    <source>
        <strain evidence="3">J</strain>
    </source>
</reference>
<dbReference type="AlphaFoldDB" id="A0A974HBT6"/>
<feature type="non-terminal residue" evidence="2">
    <location>
        <position position="285"/>
    </location>
</feature>
<feature type="region of interest" description="Disordered" evidence="1">
    <location>
        <begin position="71"/>
        <end position="92"/>
    </location>
</feature>
<dbReference type="PANTHER" id="PTHR35558">
    <property type="entry name" value="SGNH_HYDRO DOMAIN-CONTAINING PROTEIN"/>
    <property type="match status" value="1"/>
</dbReference>